<feature type="compositionally biased region" description="Basic and acidic residues" evidence="2">
    <location>
        <begin position="302"/>
        <end position="322"/>
    </location>
</feature>
<dbReference type="GeneID" id="111857258"/>
<evidence type="ECO:0000313" key="3">
    <source>
        <dbReference type="Ensembl" id="ENSPKIP00000001545.1"/>
    </source>
</evidence>
<evidence type="ECO:0000256" key="1">
    <source>
        <dbReference type="ARBA" id="ARBA00006481"/>
    </source>
</evidence>
<comment type="similarity">
    <text evidence="1">Belongs to the BCLAF1/THRAP3 family.</text>
</comment>
<reference evidence="3" key="2">
    <citation type="submission" date="2025-09" db="UniProtKB">
        <authorList>
            <consortium name="Ensembl"/>
        </authorList>
    </citation>
    <scope>IDENTIFICATION</scope>
</reference>
<dbReference type="PANTHER" id="PTHR15268:SF17">
    <property type="entry name" value="BCLAF1 AND THRAP3 FAMILY MEMBER 3"/>
    <property type="match status" value="1"/>
</dbReference>
<protein>
    <submittedName>
        <fullName evidence="3">Uncharacterized LOC111857258</fullName>
    </submittedName>
</protein>
<feature type="compositionally biased region" description="Low complexity" evidence="2">
    <location>
        <begin position="260"/>
        <end position="284"/>
    </location>
</feature>
<feature type="compositionally biased region" description="Basic and acidic residues" evidence="2">
    <location>
        <begin position="197"/>
        <end position="214"/>
    </location>
</feature>
<dbReference type="InterPro" id="IPR029199">
    <property type="entry name" value="THRAP3_BCLAF1"/>
</dbReference>
<dbReference type="PANTHER" id="PTHR15268">
    <property type="entry name" value="THRAP3/BCLAF1"/>
    <property type="match status" value="1"/>
</dbReference>
<feature type="region of interest" description="Disordered" evidence="2">
    <location>
        <begin position="64"/>
        <end position="119"/>
    </location>
</feature>
<keyword evidence="4" id="KW-1185">Reference proteome</keyword>
<feature type="region of interest" description="Disordered" evidence="2">
    <location>
        <begin position="474"/>
        <end position="496"/>
    </location>
</feature>
<evidence type="ECO:0000256" key="2">
    <source>
        <dbReference type="SAM" id="MobiDB-lite"/>
    </source>
</evidence>
<dbReference type="GO" id="GO:0003712">
    <property type="term" value="F:transcription coregulator activity"/>
    <property type="evidence" value="ECO:0007669"/>
    <property type="project" value="TreeGrafter"/>
</dbReference>
<dbReference type="GO" id="GO:0045944">
    <property type="term" value="P:positive regulation of transcription by RNA polymerase II"/>
    <property type="evidence" value="ECO:0007669"/>
    <property type="project" value="TreeGrafter"/>
</dbReference>
<dbReference type="GO" id="GO:0003677">
    <property type="term" value="F:DNA binding"/>
    <property type="evidence" value="ECO:0007669"/>
    <property type="project" value="TreeGrafter"/>
</dbReference>
<reference evidence="3" key="1">
    <citation type="submission" date="2025-08" db="UniProtKB">
        <authorList>
            <consortium name="Ensembl"/>
        </authorList>
    </citation>
    <scope>IDENTIFICATION</scope>
</reference>
<feature type="region of interest" description="Disordered" evidence="2">
    <location>
        <begin position="538"/>
        <end position="633"/>
    </location>
</feature>
<organism evidence="3 4">
    <name type="scientific">Paramormyrops kingsleyae</name>
    <dbReference type="NCBI Taxonomy" id="1676925"/>
    <lineage>
        <taxon>Eukaryota</taxon>
        <taxon>Metazoa</taxon>
        <taxon>Chordata</taxon>
        <taxon>Craniata</taxon>
        <taxon>Vertebrata</taxon>
        <taxon>Euteleostomi</taxon>
        <taxon>Actinopterygii</taxon>
        <taxon>Neopterygii</taxon>
        <taxon>Teleostei</taxon>
        <taxon>Osteoglossocephala</taxon>
        <taxon>Osteoglossomorpha</taxon>
        <taxon>Osteoglossiformes</taxon>
        <taxon>Mormyridae</taxon>
        <taxon>Paramormyrops</taxon>
    </lineage>
</organism>
<feature type="compositionally biased region" description="Basic and acidic residues" evidence="2">
    <location>
        <begin position="172"/>
        <end position="188"/>
    </location>
</feature>
<feature type="region of interest" description="Disordered" evidence="2">
    <location>
        <begin position="172"/>
        <end position="434"/>
    </location>
</feature>
<feature type="compositionally biased region" description="Basic and acidic residues" evidence="2">
    <location>
        <begin position="64"/>
        <end position="77"/>
    </location>
</feature>
<dbReference type="AlphaFoldDB" id="A0A3B3Q7D3"/>
<feature type="compositionally biased region" description="Basic and acidic residues" evidence="2">
    <location>
        <begin position="222"/>
        <end position="249"/>
    </location>
</feature>
<dbReference type="Proteomes" id="UP000261540">
    <property type="component" value="Unplaced"/>
</dbReference>
<dbReference type="Pfam" id="PF15440">
    <property type="entry name" value="THRAP3_BCLAF1"/>
    <property type="match status" value="1"/>
</dbReference>
<accession>A0A3B3Q7D3</accession>
<proteinExistence type="inferred from homology"/>
<name>A0A3B3Q7D3_9TELE</name>
<evidence type="ECO:0000313" key="4">
    <source>
        <dbReference type="Proteomes" id="UP000261540"/>
    </source>
</evidence>
<dbReference type="RefSeq" id="XP_023693681.1">
    <property type="nucleotide sequence ID" value="XM_023837913.2"/>
</dbReference>
<sequence length="633" mass="71206">MVRPYAESPRQKHRHVLGSHGCQEVYGGMRDADVYSPRFREHRESPCRREHPGYLPFHATRRPAHMDRQRAPAEHARWGPRSHSPAHRYPVSPGYQREHRRQSHPELWSGRRSPQRPPVPARVPYRGHGPALSPPHFYDEGSHGRFWTPSPPPHRQHGVEQERGWAAVLRPGRERGPRGGGVHGEHWNGEGGFGHPRSGERRLSPWRKSQEFHGRSSFPERWSAERDAMTRGRNEMARDGGRRSTEWGHKPSPRRPPASPKWRPAPSSTTTSVAASSPPSSSLPRSRHAPQDRISRPSLKRRNPDEGSEFEHMAKRACREVSQRPVSSRGFGGRPLSLKDKSRLVKGRMLRATSELSTAPCHTKEEDKAPKQRNPPEKDRAKKKPLPDRKEASQEVAKVCTLKKQTLKKVPRKSPVPEGSDGRPRSTETLTIKVDARHTLSTYSYSPSPSDRQISRDLVTVSQRGMGTITAVRTNASWRAQDSDTGNYSSPPSQQSLTLNERFSKLQNQHSPRDESSCFSGLKIERKIDVPLMNHRAAKLKKVTPPKSSLHSASPERKQGAQGPAPVRSQGDVPKPLMATLVPRPSISHKPAVKKSQSITSKYQHIEALRQRGPASHSKGHSPSSTRGPFLHR</sequence>
<dbReference type="Ensembl" id="ENSPKIT00000025466.1">
    <property type="protein sequence ID" value="ENSPKIP00000001545.1"/>
    <property type="gene ID" value="ENSPKIG00000019790.1"/>
</dbReference>
<dbReference type="GeneTree" id="ENSGT00940000182384"/>
<feature type="compositionally biased region" description="Basic and acidic residues" evidence="2">
    <location>
        <begin position="362"/>
        <end position="393"/>
    </location>
</feature>
<dbReference type="GO" id="GO:0016592">
    <property type="term" value="C:mediator complex"/>
    <property type="evidence" value="ECO:0007669"/>
    <property type="project" value="TreeGrafter"/>
</dbReference>